<dbReference type="PROSITE" id="PS51257">
    <property type="entry name" value="PROKAR_LIPOPROTEIN"/>
    <property type="match status" value="1"/>
</dbReference>
<dbReference type="Pfam" id="PF03480">
    <property type="entry name" value="DctP"/>
    <property type="match status" value="1"/>
</dbReference>
<evidence type="ECO:0000313" key="2">
    <source>
        <dbReference type="EMBL" id="GAH07591.1"/>
    </source>
</evidence>
<protein>
    <recommendedName>
        <fullName evidence="3">C4-dicarboxylate ABC transporter substrate-binding protein</fullName>
    </recommendedName>
</protein>
<name>X1CH16_9ZZZZ</name>
<dbReference type="InterPro" id="IPR018389">
    <property type="entry name" value="DctP_fam"/>
</dbReference>
<feature type="non-terminal residue" evidence="2">
    <location>
        <position position="232"/>
    </location>
</feature>
<reference evidence="2" key="1">
    <citation type="journal article" date="2014" name="Front. Microbiol.">
        <title>High frequency of phylogenetically diverse reductive dehalogenase-homologous genes in deep subseafloor sedimentary metagenomes.</title>
        <authorList>
            <person name="Kawai M."/>
            <person name="Futagami T."/>
            <person name="Toyoda A."/>
            <person name="Takaki Y."/>
            <person name="Nishi S."/>
            <person name="Hori S."/>
            <person name="Arai W."/>
            <person name="Tsubouchi T."/>
            <person name="Morono Y."/>
            <person name="Uchiyama I."/>
            <person name="Ito T."/>
            <person name="Fujiyama A."/>
            <person name="Inagaki F."/>
            <person name="Takami H."/>
        </authorList>
    </citation>
    <scope>NUCLEOTIDE SEQUENCE</scope>
    <source>
        <strain evidence="2">Expedition CK06-06</strain>
    </source>
</reference>
<dbReference type="GO" id="GO:0055085">
    <property type="term" value="P:transmembrane transport"/>
    <property type="evidence" value="ECO:0007669"/>
    <property type="project" value="InterPro"/>
</dbReference>
<dbReference type="NCBIfam" id="NF037995">
    <property type="entry name" value="TRAP_S1"/>
    <property type="match status" value="1"/>
</dbReference>
<gene>
    <name evidence="2" type="ORF">S01H4_53681</name>
</gene>
<dbReference type="Gene3D" id="3.40.190.170">
    <property type="entry name" value="Bacterial extracellular solute-binding protein, family 7"/>
    <property type="match status" value="1"/>
</dbReference>
<accession>X1CH16</accession>
<dbReference type="AlphaFoldDB" id="X1CH16"/>
<dbReference type="PANTHER" id="PTHR33376:SF4">
    <property type="entry name" value="SIALIC ACID-BINDING PERIPLASMIC PROTEIN SIAP"/>
    <property type="match status" value="1"/>
</dbReference>
<dbReference type="EMBL" id="BART01030816">
    <property type="protein sequence ID" value="GAH07591.1"/>
    <property type="molecule type" value="Genomic_DNA"/>
</dbReference>
<evidence type="ECO:0000256" key="1">
    <source>
        <dbReference type="ARBA" id="ARBA00022729"/>
    </source>
</evidence>
<proteinExistence type="predicted"/>
<dbReference type="InterPro" id="IPR038404">
    <property type="entry name" value="TRAP_DctP_sf"/>
</dbReference>
<dbReference type="PANTHER" id="PTHR33376">
    <property type="match status" value="1"/>
</dbReference>
<organism evidence="2">
    <name type="scientific">marine sediment metagenome</name>
    <dbReference type="NCBI Taxonomy" id="412755"/>
    <lineage>
        <taxon>unclassified sequences</taxon>
        <taxon>metagenomes</taxon>
        <taxon>ecological metagenomes</taxon>
    </lineage>
</organism>
<comment type="caution">
    <text evidence="2">The sequence shown here is derived from an EMBL/GenBank/DDBJ whole genome shotgun (WGS) entry which is preliminary data.</text>
</comment>
<sequence length="232" mass="25102">MYEAIKKSWLVFVLAAACVLVGGSGAPHAEAEGKTVIRYATIAPGGSSFGKILKAWGRSLSKETEGRVELRYYSGGSQGDERDFIRKMRAGQMDAAGVTTIGLGIVVRPALVLSAPGVIETYDQLARVREKMGPRFEKMFEEAGFVLLAWADAGKGRIMSTTPIVRPADLKTARPWAWKDDPIFSEFLKVVGANAVRLGVPEVYAALQTKMVDVVPASPIAAVALQWFTKLK</sequence>
<keyword evidence="1" id="KW-0732">Signal</keyword>
<evidence type="ECO:0008006" key="3">
    <source>
        <dbReference type="Google" id="ProtNLM"/>
    </source>
</evidence>